<keyword evidence="3" id="KW-1185">Reference proteome</keyword>
<protein>
    <recommendedName>
        <fullName evidence="4">C2H2-type domain-containing protein</fullName>
    </recommendedName>
</protein>
<evidence type="ECO:0000313" key="2">
    <source>
        <dbReference type="EMBL" id="KAL2075684.1"/>
    </source>
</evidence>
<evidence type="ECO:0000256" key="1">
    <source>
        <dbReference type="SAM" id="MobiDB-lite"/>
    </source>
</evidence>
<accession>A0ABR4D0K7</accession>
<dbReference type="Proteomes" id="UP001595075">
    <property type="component" value="Unassembled WGS sequence"/>
</dbReference>
<dbReference type="EMBL" id="JAZHXI010000001">
    <property type="protein sequence ID" value="KAL2075684.1"/>
    <property type="molecule type" value="Genomic_DNA"/>
</dbReference>
<evidence type="ECO:0000313" key="3">
    <source>
        <dbReference type="Proteomes" id="UP001595075"/>
    </source>
</evidence>
<evidence type="ECO:0008006" key="4">
    <source>
        <dbReference type="Google" id="ProtNLM"/>
    </source>
</evidence>
<feature type="region of interest" description="Disordered" evidence="1">
    <location>
        <begin position="30"/>
        <end position="54"/>
    </location>
</feature>
<comment type="caution">
    <text evidence="2">The sequence shown here is derived from an EMBL/GenBank/DDBJ whole genome shotgun (WGS) entry which is preliminary data.</text>
</comment>
<reference evidence="2 3" key="1">
    <citation type="journal article" date="2024" name="Commun. Biol.">
        <title>Comparative genomic analysis of thermophilic fungi reveals convergent evolutionary adaptations and gene losses.</title>
        <authorList>
            <person name="Steindorff A.S."/>
            <person name="Aguilar-Pontes M.V."/>
            <person name="Robinson A.J."/>
            <person name="Andreopoulos B."/>
            <person name="LaButti K."/>
            <person name="Kuo A."/>
            <person name="Mondo S."/>
            <person name="Riley R."/>
            <person name="Otillar R."/>
            <person name="Haridas S."/>
            <person name="Lipzen A."/>
            <person name="Grimwood J."/>
            <person name="Schmutz J."/>
            <person name="Clum A."/>
            <person name="Reid I.D."/>
            <person name="Moisan M.C."/>
            <person name="Butler G."/>
            <person name="Nguyen T.T.M."/>
            <person name="Dewar K."/>
            <person name="Conant G."/>
            <person name="Drula E."/>
            <person name="Henrissat B."/>
            <person name="Hansel C."/>
            <person name="Singer S."/>
            <person name="Hutchinson M.I."/>
            <person name="de Vries R.P."/>
            <person name="Natvig D.O."/>
            <person name="Powell A.J."/>
            <person name="Tsang A."/>
            <person name="Grigoriev I.V."/>
        </authorList>
    </citation>
    <scope>NUCLEOTIDE SEQUENCE [LARGE SCALE GENOMIC DNA]</scope>
    <source>
        <strain evidence="2 3">CBS 494.80</strain>
    </source>
</reference>
<name>A0ABR4D0K7_9HELO</name>
<gene>
    <name evidence="2" type="ORF">VTL71DRAFT_627</name>
</gene>
<sequence length="299" mass="31733">MLPYNSPYAALTSAVTSNGGMDTSTSVIEAPADQASPQRPGAARISTTQGENSIPVGGILGPAVYAAGDADAGESFSPDDMRADEPQATEPQSQSAYPIPSQGGYELPAGHGFINEPYVAPPLSGIPPPRPSPLLMGDLQPSAGLVEYPPGSKAYYILECLPCYKAFNSAAQALHHIQTTPAHAEVKDVIGEEEAVEICGCRVVDATEEDFARIGRSCCVYFLATRKALGEDLPLPVQFPSGHSCILGLGLIPFPFQIYVLGGWVWTSFALGGHGEQQRERVNLKFRGVLQSWDLLFLG</sequence>
<feature type="region of interest" description="Disordered" evidence="1">
    <location>
        <begin position="69"/>
        <end position="102"/>
    </location>
</feature>
<organism evidence="2 3">
    <name type="scientific">Oculimacula yallundae</name>
    <dbReference type="NCBI Taxonomy" id="86028"/>
    <lineage>
        <taxon>Eukaryota</taxon>
        <taxon>Fungi</taxon>
        <taxon>Dikarya</taxon>
        <taxon>Ascomycota</taxon>
        <taxon>Pezizomycotina</taxon>
        <taxon>Leotiomycetes</taxon>
        <taxon>Helotiales</taxon>
        <taxon>Ploettnerulaceae</taxon>
        <taxon>Oculimacula</taxon>
    </lineage>
</organism>
<proteinExistence type="predicted"/>